<name>A0A816LE05_BRANA</name>
<evidence type="ECO:0000313" key="1">
    <source>
        <dbReference type="EMBL" id="CAF1931382.1"/>
    </source>
</evidence>
<reference evidence="1" key="1">
    <citation type="submission" date="2021-01" db="EMBL/GenBank/DDBJ databases">
        <authorList>
            <consortium name="Genoscope - CEA"/>
            <person name="William W."/>
        </authorList>
    </citation>
    <scope>NUCLEOTIDE SEQUENCE</scope>
</reference>
<dbReference type="EMBL" id="HG994369">
    <property type="protein sequence ID" value="CAF1931382.1"/>
    <property type="molecule type" value="Genomic_DNA"/>
</dbReference>
<dbReference type="Proteomes" id="UP001295469">
    <property type="component" value="Chromosome C05"/>
</dbReference>
<dbReference type="AlphaFoldDB" id="A0A816LE05"/>
<organism evidence="1">
    <name type="scientific">Brassica napus</name>
    <name type="common">Rape</name>
    <dbReference type="NCBI Taxonomy" id="3708"/>
    <lineage>
        <taxon>Eukaryota</taxon>
        <taxon>Viridiplantae</taxon>
        <taxon>Streptophyta</taxon>
        <taxon>Embryophyta</taxon>
        <taxon>Tracheophyta</taxon>
        <taxon>Spermatophyta</taxon>
        <taxon>Magnoliopsida</taxon>
        <taxon>eudicotyledons</taxon>
        <taxon>Gunneridae</taxon>
        <taxon>Pentapetalae</taxon>
        <taxon>rosids</taxon>
        <taxon>malvids</taxon>
        <taxon>Brassicales</taxon>
        <taxon>Brassicaceae</taxon>
        <taxon>Brassiceae</taxon>
        <taxon>Brassica</taxon>
    </lineage>
</organism>
<sequence length="42" mass="5123">MLITLSQQHFSMWERRGSRVVIHCMEWYSVQETYPHTLVRSV</sequence>
<gene>
    <name evidence="1" type="ORF">DARMORV10_C05P41410.1</name>
</gene>
<protein>
    <submittedName>
        <fullName evidence="1">(rape) hypothetical protein</fullName>
    </submittedName>
</protein>
<proteinExistence type="predicted"/>
<accession>A0A816LE05</accession>